<feature type="compositionally biased region" description="Pro residues" evidence="1">
    <location>
        <begin position="226"/>
        <end position="237"/>
    </location>
</feature>
<evidence type="ECO:0000313" key="3">
    <source>
        <dbReference type="Proteomes" id="UP000054107"/>
    </source>
</evidence>
<reference evidence="2 3" key="1">
    <citation type="submission" date="2014-09" db="EMBL/GenBank/DDBJ databases">
        <authorList>
            <person name="Ellenberger Sabrina"/>
        </authorList>
    </citation>
    <scope>NUCLEOTIDE SEQUENCE [LARGE SCALE GENOMIC DNA]</scope>
    <source>
        <strain evidence="2 3">CBS 412.66</strain>
    </source>
</reference>
<protein>
    <submittedName>
        <fullName evidence="2">Uncharacterized protein</fullName>
    </submittedName>
</protein>
<accession>A0A0B7NVL2</accession>
<name>A0A0B7NVL2_9FUNG</name>
<evidence type="ECO:0000256" key="1">
    <source>
        <dbReference type="SAM" id="MobiDB-lite"/>
    </source>
</evidence>
<feature type="region of interest" description="Disordered" evidence="1">
    <location>
        <begin position="204"/>
        <end position="254"/>
    </location>
</feature>
<sequence>MPPKSVLNPGKHCLTDDASTLDETAKLPTLFSDVDSFINKFIEIEANKDKDENEIRCFVAGHVCFEILDEFQGDLLSHVLKKYLGLWNIFKSSFKDKELMAQLAHDFKLLKESHPEMLKRLEDVAARKNKRSMKADMRFRYYRFKIDWGIMKKISNTFATIIAPQTRSVMSYILLSILTDYEIVAAQEASQKIQSWEKKERSLHTAGVDHSNHHLLPRSCSTSRSPPHPASRSPPPSASRSTPRSASGSCSYCS</sequence>
<feature type="compositionally biased region" description="Low complexity" evidence="1">
    <location>
        <begin position="238"/>
        <end position="247"/>
    </location>
</feature>
<organism evidence="2 3">
    <name type="scientific">Parasitella parasitica</name>
    <dbReference type="NCBI Taxonomy" id="35722"/>
    <lineage>
        <taxon>Eukaryota</taxon>
        <taxon>Fungi</taxon>
        <taxon>Fungi incertae sedis</taxon>
        <taxon>Mucoromycota</taxon>
        <taxon>Mucoromycotina</taxon>
        <taxon>Mucoromycetes</taxon>
        <taxon>Mucorales</taxon>
        <taxon>Mucorineae</taxon>
        <taxon>Mucoraceae</taxon>
        <taxon>Parasitella</taxon>
    </lineage>
</organism>
<dbReference type="AlphaFoldDB" id="A0A0B7NVL2"/>
<proteinExistence type="predicted"/>
<dbReference type="Proteomes" id="UP000054107">
    <property type="component" value="Unassembled WGS sequence"/>
</dbReference>
<dbReference type="OrthoDB" id="2299321at2759"/>
<keyword evidence="3" id="KW-1185">Reference proteome</keyword>
<gene>
    <name evidence="2" type="primary">PARPA_13906.1 scaffold 47386</name>
</gene>
<dbReference type="EMBL" id="LN734054">
    <property type="protein sequence ID" value="CEP19590.1"/>
    <property type="molecule type" value="Genomic_DNA"/>
</dbReference>
<evidence type="ECO:0000313" key="2">
    <source>
        <dbReference type="EMBL" id="CEP19590.1"/>
    </source>
</evidence>